<dbReference type="EMBL" id="LDPH01000032">
    <property type="protein sequence ID" value="KLV22226.1"/>
    <property type="molecule type" value="Genomic_DNA"/>
</dbReference>
<dbReference type="InterPro" id="IPR045768">
    <property type="entry name" value="SpoIIE_N"/>
</dbReference>
<feature type="transmembrane region" description="Helical" evidence="14">
    <location>
        <begin position="302"/>
        <end position="320"/>
    </location>
</feature>
<feature type="transmembrane region" description="Helical" evidence="14">
    <location>
        <begin position="153"/>
        <end position="174"/>
    </location>
</feature>
<organism evidence="16 17">
    <name type="scientific">Niallia circulans</name>
    <name type="common">Bacillus circulans</name>
    <dbReference type="NCBI Taxonomy" id="1397"/>
    <lineage>
        <taxon>Bacteria</taxon>
        <taxon>Bacillati</taxon>
        <taxon>Bacillota</taxon>
        <taxon>Bacilli</taxon>
        <taxon>Bacillales</taxon>
        <taxon>Bacillaceae</taxon>
        <taxon>Niallia</taxon>
    </lineage>
</organism>
<comment type="caution">
    <text evidence="16">The sequence shown here is derived from an EMBL/GenBank/DDBJ whole genome shotgun (WGS) entry which is preliminary data.</text>
</comment>
<evidence type="ECO:0000256" key="9">
    <source>
        <dbReference type="ARBA" id="ARBA00023136"/>
    </source>
</evidence>
<dbReference type="PANTHER" id="PTHR43156">
    <property type="entry name" value="STAGE II SPORULATION PROTEIN E-RELATED"/>
    <property type="match status" value="1"/>
</dbReference>
<keyword evidence="6" id="KW-0904">Protein phosphatase</keyword>
<evidence type="ECO:0000256" key="2">
    <source>
        <dbReference type="ARBA" id="ARBA00013081"/>
    </source>
</evidence>
<keyword evidence="8 14" id="KW-1133">Transmembrane helix</keyword>
<evidence type="ECO:0000313" key="17">
    <source>
        <dbReference type="Proteomes" id="UP000036045"/>
    </source>
</evidence>
<evidence type="ECO:0000256" key="3">
    <source>
        <dbReference type="ARBA" id="ARBA00022475"/>
    </source>
</evidence>
<dbReference type="Pfam" id="PF07228">
    <property type="entry name" value="SpoIIE"/>
    <property type="match status" value="1"/>
</dbReference>
<evidence type="ECO:0000256" key="13">
    <source>
        <dbReference type="ARBA" id="ARBA00074959"/>
    </source>
</evidence>
<dbReference type="GeneID" id="56347201"/>
<evidence type="ECO:0000256" key="8">
    <source>
        <dbReference type="ARBA" id="ARBA00022989"/>
    </source>
</evidence>
<comment type="catalytic activity">
    <reaction evidence="10">
        <text>O-phospho-L-seryl-[protein] + H2O = L-seryl-[protein] + phosphate</text>
        <dbReference type="Rhea" id="RHEA:20629"/>
        <dbReference type="Rhea" id="RHEA-COMP:9863"/>
        <dbReference type="Rhea" id="RHEA-COMP:11604"/>
        <dbReference type="ChEBI" id="CHEBI:15377"/>
        <dbReference type="ChEBI" id="CHEBI:29999"/>
        <dbReference type="ChEBI" id="CHEBI:43474"/>
        <dbReference type="ChEBI" id="CHEBI:83421"/>
        <dbReference type="EC" id="3.1.3.16"/>
    </reaction>
</comment>
<keyword evidence="7" id="KW-0749">Sporulation</keyword>
<dbReference type="FunFam" id="3.60.40.10:FF:000100">
    <property type="entry name" value="Stage II sporulation protein E"/>
    <property type="match status" value="1"/>
</dbReference>
<dbReference type="PATRIC" id="fig|1397.4.peg.3485"/>
<dbReference type="OrthoDB" id="9763774at2"/>
<evidence type="ECO:0000259" key="15">
    <source>
        <dbReference type="PROSITE" id="PS51746"/>
    </source>
</evidence>
<evidence type="ECO:0000256" key="14">
    <source>
        <dbReference type="SAM" id="Phobius"/>
    </source>
</evidence>
<dbReference type="InterPro" id="IPR001932">
    <property type="entry name" value="PPM-type_phosphatase-like_dom"/>
</dbReference>
<dbReference type="NCBIfam" id="TIGR02865">
    <property type="entry name" value="spore_II_E"/>
    <property type="match status" value="1"/>
</dbReference>
<evidence type="ECO:0000256" key="12">
    <source>
        <dbReference type="ARBA" id="ARBA00058752"/>
    </source>
</evidence>
<feature type="transmembrane region" description="Helical" evidence="14">
    <location>
        <begin position="280"/>
        <end position="296"/>
    </location>
</feature>
<evidence type="ECO:0000256" key="4">
    <source>
        <dbReference type="ARBA" id="ARBA00022692"/>
    </source>
</evidence>
<keyword evidence="3" id="KW-1003">Cell membrane</keyword>
<keyword evidence="5" id="KW-0378">Hydrolase</keyword>
<dbReference type="InterPro" id="IPR052016">
    <property type="entry name" value="Bact_Sigma-Reg"/>
</dbReference>
<feature type="transmembrane region" description="Helical" evidence="14">
    <location>
        <begin position="194"/>
        <end position="214"/>
    </location>
</feature>
<dbReference type="RefSeq" id="WP_047944387.1">
    <property type="nucleotide sequence ID" value="NZ_CP053989.1"/>
</dbReference>
<evidence type="ECO:0000313" key="16">
    <source>
        <dbReference type="EMBL" id="KLV22226.1"/>
    </source>
</evidence>
<dbReference type="PANTHER" id="PTHR43156:SF2">
    <property type="entry name" value="STAGE II SPORULATION PROTEIN E"/>
    <property type="match status" value="1"/>
</dbReference>
<feature type="transmembrane region" description="Helical" evidence="14">
    <location>
        <begin position="127"/>
        <end position="147"/>
    </location>
</feature>
<evidence type="ECO:0000256" key="10">
    <source>
        <dbReference type="ARBA" id="ARBA00047761"/>
    </source>
</evidence>
<sequence length="825" mass="91926">MEKVERDIIDPIGEVDFGKSRDSFSSLVHKFYTKVENFFLVKGFLLLILGFLLGRALILGQLTPFALPFFAAVYLSRKDKAPLALIGLIAGAATLGVTEAASNFVLSFFFLISYKIILNWKNKEQQLVPLFVFGLVFLGSLVKAYLLTNGFTLYGGMLAFVEGSLGYILTLIFLQSLPLLTVNKRRQALKTEEIVCLIIMLASIMTGTIGWAVYGLSIEHIMSRYLVLLFSFIAGATIGSTVGVVTGLIFSLASISSFYHMSLLAFSGLLGGLLKEGKKIGVALGLFIATLLIGMYGEGGGVLSVSLMETTIAVFLFLMTPRSLTSRIAKHIPGTAEYSQEQQQYMRKMRDVTAQRVSQFSNVFQALSKSFSPTNISEMIEEEDKELDYFLSNVTEKTCQTCFRKEHCWARNFNTTYDYMKDIMTEMADTGGNISSSLQREWDKHCTRSKKVTDAIHQELTLYQANQKLKKQVQESRKLVADQLLGVSEVMGDFAKEIQRERENHYKQEELILEAIQEFGIHIENVEIYSLEQGNVDIDITIPYNTGYGECEKLIAPMLSDILGETIIVNKEEVSEYSKDYSHATFRSAKAYTIETGVAHAAKDGGFISGDSYSTIELGLGKYAMAISDGMGNGKRAHVESEETLQLLQKILQSGIEEQVAIKSINSILSLRTTDEIFSTLDLAMIDLQNAAVKFLKIGSTPSFIKRGSKVMKIQASNLPMGILQEFDVDVVSEQLKAGDLLIMMSDGVFEGPKHVENFEIWMKRKIKELKTENPQEVADLIMEEVIRSRLGLIEDDMTVLVAKIDHNIPKWASIPVKGFKQIAN</sequence>
<keyword evidence="4 14" id="KW-0812">Transmembrane</keyword>
<dbReference type="SUPFAM" id="SSF81606">
    <property type="entry name" value="PP2C-like"/>
    <property type="match status" value="1"/>
</dbReference>
<evidence type="ECO:0000256" key="5">
    <source>
        <dbReference type="ARBA" id="ARBA00022801"/>
    </source>
</evidence>
<comment type="subcellular location">
    <subcellularLocation>
        <location evidence="1">Cell membrane</location>
        <topology evidence="1">Multi-pass membrane protein</topology>
    </subcellularLocation>
</comment>
<dbReference type="SMART" id="SM00332">
    <property type="entry name" value="PP2Cc"/>
    <property type="match status" value="1"/>
</dbReference>
<dbReference type="PROSITE" id="PS51746">
    <property type="entry name" value="PPM_2"/>
    <property type="match status" value="1"/>
</dbReference>
<keyword evidence="9 14" id="KW-0472">Membrane</keyword>
<dbReference type="SMART" id="SM00331">
    <property type="entry name" value="PP2C_SIG"/>
    <property type="match status" value="1"/>
</dbReference>
<proteinExistence type="predicted"/>
<gene>
    <name evidence="16" type="ORF">ABW02_21815</name>
</gene>
<evidence type="ECO:0000256" key="7">
    <source>
        <dbReference type="ARBA" id="ARBA00022969"/>
    </source>
</evidence>
<accession>A0A0J1I8A0</accession>
<keyword evidence="17" id="KW-1185">Reference proteome</keyword>
<dbReference type="Gene3D" id="3.60.40.10">
    <property type="entry name" value="PPM-type phosphatase domain"/>
    <property type="match status" value="1"/>
</dbReference>
<feature type="transmembrane region" description="Helical" evidence="14">
    <location>
        <begin position="44"/>
        <end position="74"/>
    </location>
</feature>
<reference evidence="16 17" key="1">
    <citation type="submission" date="2015-05" db="EMBL/GenBank/DDBJ databases">
        <title>Whole genome sequence and identification of bacterial endophytes from Costus igneus.</title>
        <authorList>
            <person name="Lee Y.P."/>
            <person name="Gan H.M."/>
            <person name="Eng W."/>
            <person name="Wheatley M.S."/>
            <person name="Caraballo A."/>
            <person name="Polter S."/>
            <person name="Savka M.A."/>
            <person name="Hudson A.O."/>
        </authorList>
    </citation>
    <scope>NUCLEOTIDE SEQUENCE [LARGE SCALE GENOMIC DNA]</scope>
    <source>
        <strain evidence="16 17">RIT379</strain>
    </source>
</reference>
<comment type="function">
    <text evidence="12">Normally needed for pro-sigma E processing during sporulation but can be bypassed in vegetative cells. Activates SpoIIAA by dephosphorylation.</text>
</comment>
<dbReference type="GO" id="GO:0005886">
    <property type="term" value="C:plasma membrane"/>
    <property type="evidence" value="ECO:0007669"/>
    <property type="project" value="UniProtKB-SubCell"/>
</dbReference>
<feature type="domain" description="PPM-type phosphatase" evidence="15">
    <location>
        <begin position="595"/>
        <end position="805"/>
    </location>
</feature>
<dbReference type="InterPro" id="IPR036457">
    <property type="entry name" value="PPM-type-like_dom_sf"/>
</dbReference>
<dbReference type="Pfam" id="PF19732">
    <property type="entry name" value="SpoIIE_N"/>
    <property type="match status" value="1"/>
</dbReference>
<comment type="catalytic activity">
    <reaction evidence="11">
        <text>O-phospho-L-threonyl-[protein] + H2O = L-threonyl-[protein] + phosphate</text>
        <dbReference type="Rhea" id="RHEA:47004"/>
        <dbReference type="Rhea" id="RHEA-COMP:11060"/>
        <dbReference type="Rhea" id="RHEA-COMP:11605"/>
        <dbReference type="ChEBI" id="CHEBI:15377"/>
        <dbReference type="ChEBI" id="CHEBI:30013"/>
        <dbReference type="ChEBI" id="CHEBI:43474"/>
        <dbReference type="ChEBI" id="CHEBI:61977"/>
        <dbReference type="EC" id="3.1.3.16"/>
    </reaction>
</comment>
<dbReference type="EC" id="3.1.3.16" evidence="2"/>
<dbReference type="AlphaFoldDB" id="A0A0J1I8A0"/>
<dbReference type="Proteomes" id="UP000036045">
    <property type="component" value="Unassembled WGS sequence"/>
</dbReference>
<evidence type="ECO:0000256" key="1">
    <source>
        <dbReference type="ARBA" id="ARBA00004651"/>
    </source>
</evidence>
<dbReference type="GO" id="GO:0004722">
    <property type="term" value="F:protein serine/threonine phosphatase activity"/>
    <property type="evidence" value="ECO:0007669"/>
    <property type="project" value="UniProtKB-EC"/>
</dbReference>
<dbReference type="GO" id="GO:0030435">
    <property type="term" value="P:sporulation resulting in formation of a cellular spore"/>
    <property type="evidence" value="ECO:0007669"/>
    <property type="project" value="UniProtKB-KW"/>
</dbReference>
<feature type="transmembrane region" description="Helical" evidence="14">
    <location>
        <begin position="226"/>
        <end position="259"/>
    </location>
</feature>
<name>A0A0J1I8A0_NIACI</name>
<dbReference type="InterPro" id="IPR014221">
    <property type="entry name" value="SpoII_E"/>
</dbReference>
<feature type="transmembrane region" description="Helical" evidence="14">
    <location>
        <begin position="81"/>
        <end position="98"/>
    </location>
</feature>
<evidence type="ECO:0000256" key="6">
    <source>
        <dbReference type="ARBA" id="ARBA00022912"/>
    </source>
</evidence>
<protein>
    <recommendedName>
        <fullName evidence="13">Stage II sporulation protein E</fullName>
        <ecNumber evidence="2">3.1.3.16</ecNumber>
    </recommendedName>
</protein>
<evidence type="ECO:0000256" key="11">
    <source>
        <dbReference type="ARBA" id="ARBA00048336"/>
    </source>
</evidence>